<dbReference type="PRINTS" id="PR00035">
    <property type="entry name" value="HTHGNTR"/>
</dbReference>
<dbReference type="SUPFAM" id="SSF46785">
    <property type="entry name" value="Winged helix' DNA-binding domain"/>
    <property type="match status" value="1"/>
</dbReference>
<evidence type="ECO:0000256" key="2">
    <source>
        <dbReference type="ARBA" id="ARBA00023125"/>
    </source>
</evidence>
<dbReference type="PANTHER" id="PTHR43537">
    <property type="entry name" value="TRANSCRIPTIONAL REGULATOR, GNTR FAMILY"/>
    <property type="match status" value="1"/>
</dbReference>
<dbReference type="Gene3D" id="1.10.10.10">
    <property type="entry name" value="Winged helix-like DNA-binding domain superfamily/Winged helix DNA-binding domain"/>
    <property type="match status" value="1"/>
</dbReference>
<dbReference type="Proteomes" id="UP001500880">
    <property type="component" value="Unassembled WGS sequence"/>
</dbReference>
<sequence>MKQSAIAIEKQIITAIIQGEYPVGTQLKPERQLAVQYEVGRPTIREVLQRLSYAGWIRLQRGHPAT</sequence>
<evidence type="ECO:0000256" key="1">
    <source>
        <dbReference type="ARBA" id="ARBA00023015"/>
    </source>
</evidence>
<evidence type="ECO:0000313" key="6">
    <source>
        <dbReference type="Proteomes" id="UP001500880"/>
    </source>
</evidence>
<evidence type="ECO:0000259" key="4">
    <source>
        <dbReference type="PROSITE" id="PS50949"/>
    </source>
</evidence>
<accession>A0ABP3LMF4</accession>
<dbReference type="EMBL" id="BAAADO010000007">
    <property type="protein sequence ID" value="GAA0500756.1"/>
    <property type="molecule type" value="Genomic_DNA"/>
</dbReference>
<gene>
    <name evidence="5" type="ORF">GCM10008986_30130</name>
</gene>
<comment type="caution">
    <text evidence="5">The sequence shown here is derived from an EMBL/GenBank/DDBJ whole genome shotgun (WGS) entry which is preliminary data.</text>
</comment>
<reference evidence="6" key="1">
    <citation type="journal article" date="2019" name="Int. J. Syst. Evol. Microbiol.">
        <title>The Global Catalogue of Microorganisms (GCM) 10K type strain sequencing project: providing services to taxonomists for standard genome sequencing and annotation.</title>
        <authorList>
            <consortium name="The Broad Institute Genomics Platform"/>
            <consortium name="The Broad Institute Genome Sequencing Center for Infectious Disease"/>
            <person name="Wu L."/>
            <person name="Ma J."/>
        </authorList>
    </citation>
    <scope>NUCLEOTIDE SEQUENCE [LARGE SCALE GENOMIC DNA]</scope>
    <source>
        <strain evidence="6">JCM 12389</strain>
    </source>
</reference>
<proteinExistence type="predicted"/>
<dbReference type="InterPro" id="IPR000524">
    <property type="entry name" value="Tscrpt_reg_HTH_GntR"/>
</dbReference>
<evidence type="ECO:0000313" key="5">
    <source>
        <dbReference type="EMBL" id="GAA0500756.1"/>
    </source>
</evidence>
<evidence type="ECO:0000256" key="3">
    <source>
        <dbReference type="ARBA" id="ARBA00023163"/>
    </source>
</evidence>
<organism evidence="5 6">
    <name type="scientific">Salinibacillus aidingensis</name>
    <dbReference type="NCBI Taxonomy" id="237684"/>
    <lineage>
        <taxon>Bacteria</taxon>
        <taxon>Bacillati</taxon>
        <taxon>Bacillota</taxon>
        <taxon>Bacilli</taxon>
        <taxon>Bacillales</taxon>
        <taxon>Bacillaceae</taxon>
        <taxon>Salinibacillus</taxon>
    </lineage>
</organism>
<feature type="domain" description="HTH gntR-type" evidence="4">
    <location>
        <begin position="2"/>
        <end position="66"/>
    </location>
</feature>
<dbReference type="Pfam" id="PF00392">
    <property type="entry name" value="GntR"/>
    <property type="match status" value="1"/>
</dbReference>
<dbReference type="PROSITE" id="PS50949">
    <property type="entry name" value="HTH_GNTR"/>
    <property type="match status" value="1"/>
</dbReference>
<keyword evidence="3" id="KW-0804">Transcription</keyword>
<keyword evidence="2" id="KW-0238">DNA-binding</keyword>
<dbReference type="SMART" id="SM00345">
    <property type="entry name" value="HTH_GNTR"/>
    <property type="match status" value="1"/>
</dbReference>
<name>A0ABP3LMF4_9BACI</name>
<dbReference type="InterPro" id="IPR036388">
    <property type="entry name" value="WH-like_DNA-bd_sf"/>
</dbReference>
<dbReference type="PANTHER" id="PTHR43537:SF52">
    <property type="entry name" value="FATTY ACID METABOLISM REGULATOR PROTEIN"/>
    <property type="match status" value="1"/>
</dbReference>
<protein>
    <recommendedName>
        <fullName evidence="4">HTH gntR-type domain-containing protein</fullName>
    </recommendedName>
</protein>
<keyword evidence="6" id="KW-1185">Reference proteome</keyword>
<keyword evidence="1" id="KW-0805">Transcription regulation</keyword>
<dbReference type="InterPro" id="IPR036390">
    <property type="entry name" value="WH_DNA-bd_sf"/>
</dbReference>